<dbReference type="Pfam" id="PF03793">
    <property type="entry name" value="PASTA"/>
    <property type="match status" value="2"/>
</dbReference>
<evidence type="ECO:0000313" key="4">
    <source>
        <dbReference type="EMBL" id="MBO1264081.1"/>
    </source>
</evidence>
<evidence type="ECO:0000259" key="3">
    <source>
        <dbReference type="PROSITE" id="PS51178"/>
    </source>
</evidence>
<organism evidence="4 5">
    <name type="scientific">Proteiniclasticum aestuarii</name>
    <dbReference type="NCBI Taxonomy" id="2817862"/>
    <lineage>
        <taxon>Bacteria</taxon>
        <taxon>Bacillati</taxon>
        <taxon>Bacillota</taxon>
        <taxon>Clostridia</taxon>
        <taxon>Eubacteriales</taxon>
        <taxon>Clostridiaceae</taxon>
        <taxon>Proteiniclasticum</taxon>
    </lineage>
</organism>
<feature type="domain" description="PASTA" evidence="3">
    <location>
        <begin position="145"/>
        <end position="211"/>
    </location>
</feature>
<dbReference type="SMART" id="SM00740">
    <property type="entry name" value="PASTA"/>
    <property type="match status" value="2"/>
</dbReference>
<sequence length="214" mass="23575">MKYKGLTVVLFTVVTVGFIAGLLSYNRKMDEMLGKEIVQATAADFKFSDTKEDSTPPVEEGSPEEPQNQVEEIEDVIVPSLLGLSENEAIAKLLERGLTADREEAHDEETPEGKVLSQDPLPESPAAPGSIVRFTVSLGSEEEAEVAQIIVPNLIGYTKEAAERELRELGFLVEYEYNPSEHYDEGYVYSQNYKVGAEVDLGTTVKIRISTGNE</sequence>
<feature type="region of interest" description="Disordered" evidence="1">
    <location>
        <begin position="46"/>
        <end position="70"/>
    </location>
</feature>
<dbReference type="SUPFAM" id="SSF54184">
    <property type="entry name" value="Penicillin-binding protein 2x (pbp-2x), c-terminal domain"/>
    <property type="match status" value="1"/>
</dbReference>
<reference evidence="4" key="1">
    <citation type="submission" date="2021-03" db="EMBL/GenBank/DDBJ databases">
        <title>Proteiniclasticum marinus sp. nov., isolated from tidal flat sediment.</title>
        <authorList>
            <person name="Namirimu T."/>
            <person name="Yang J.-A."/>
            <person name="Yang S.-H."/>
            <person name="Kim Y.-J."/>
            <person name="Kwon K.K."/>
        </authorList>
    </citation>
    <scope>NUCLEOTIDE SEQUENCE</scope>
    <source>
        <strain evidence="4">SCR006</strain>
    </source>
</reference>
<dbReference type="Gene3D" id="3.30.10.20">
    <property type="match status" value="2"/>
</dbReference>
<comment type="caution">
    <text evidence="4">The sequence shown here is derived from an EMBL/GenBank/DDBJ whole genome shotgun (WGS) entry which is preliminary data.</text>
</comment>
<dbReference type="InterPro" id="IPR005543">
    <property type="entry name" value="PASTA_dom"/>
</dbReference>
<dbReference type="CDD" id="cd06577">
    <property type="entry name" value="PASTA_pknB"/>
    <property type="match status" value="2"/>
</dbReference>
<dbReference type="Proteomes" id="UP000664218">
    <property type="component" value="Unassembled WGS sequence"/>
</dbReference>
<keyword evidence="2" id="KW-0812">Transmembrane</keyword>
<evidence type="ECO:0000313" key="5">
    <source>
        <dbReference type="Proteomes" id="UP000664218"/>
    </source>
</evidence>
<evidence type="ECO:0000256" key="2">
    <source>
        <dbReference type="SAM" id="Phobius"/>
    </source>
</evidence>
<feature type="region of interest" description="Disordered" evidence="1">
    <location>
        <begin position="101"/>
        <end position="128"/>
    </location>
</feature>
<dbReference type="AlphaFoldDB" id="A0A939H6M3"/>
<feature type="transmembrane region" description="Helical" evidence="2">
    <location>
        <begin position="6"/>
        <end position="25"/>
    </location>
</feature>
<gene>
    <name evidence="4" type="ORF">J3A84_03355</name>
</gene>
<dbReference type="EMBL" id="JAFNJU010000002">
    <property type="protein sequence ID" value="MBO1264081.1"/>
    <property type="molecule type" value="Genomic_DNA"/>
</dbReference>
<keyword evidence="2" id="KW-0472">Membrane</keyword>
<name>A0A939H6M3_9CLOT</name>
<dbReference type="PROSITE" id="PS51178">
    <property type="entry name" value="PASTA"/>
    <property type="match status" value="2"/>
</dbReference>
<keyword evidence="2" id="KW-1133">Transmembrane helix</keyword>
<accession>A0A939H6M3</accession>
<proteinExistence type="predicted"/>
<dbReference type="RefSeq" id="WP_207598603.1">
    <property type="nucleotide sequence ID" value="NZ_JAFNJU010000002.1"/>
</dbReference>
<protein>
    <submittedName>
        <fullName evidence="4">PASTA domain-containing protein</fullName>
    </submittedName>
</protein>
<keyword evidence="5" id="KW-1185">Reference proteome</keyword>
<feature type="domain" description="PASTA" evidence="3">
    <location>
        <begin position="72"/>
        <end position="138"/>
    </location>
</feature>
<evidence type="ECO:0000256" key="1">
    <source>
        <dbReference type="SAM" id="MobiDB-lite"/>
    </source>
</evidence>